<evidence type="ECO:0000256" key="1">
    <source>
        <dbReference type="SAM" id="Phobius"/>
    </source>
</evidence>
<evidence type="ECO:0000313" key="2">
    <source>
        <dbReference type="EMBL" id="BBZ77192.1"/>
    </source>
</evidence>
<dbReference type="Proteomes" id="UP000467249">
    <property type="component" value="Chromosome"/>
</dbReference>
<reference evidence="2 3" key="1">
    <citation type="journal article" date="2019" name="Emerg. Microbes Infect.">
        <title>Comprehensive subspecies identification of 175 nontuberculous mycobacteria species based on 7547 genomic profiles.</title>
        <authorList>
            <person name="Matsumoto Y."/>
            <person name="Kinjo T."/>
            <person name="Motooka D."/>
            <person name="Nabeya D."/>
            <person name="Jung N."/>
            <person name="Uechi K."/>
            <person name="Horii T."/>
            <person name="Iida T."/>
            <person name="Fujita J."/>
            <person name="Nakamura S."/>
        </authorList>
    </citation>
    <scope>NUCLEOTIDE SEQUENCE [LARGE SCALE GENOMIC DNA]</scope>
    <source>
        <strain evidence="2 3">JCM 30275</strain>
    </source>
</reference>
<organism evidence="2 3">
    <name type="scientific">Mycolicibacterium anyangense</name>
    <dbReference type="NCBI Taxonomy" id="1431246"/>
    <lineage>
        <taxon>Bacteria</taxon>
        <taxon>Bacillati</taxon>
        <taxon>Actinomycetota</taxon>
        <taxon>Actinomycetes</taxon>
        <taxon>Mycobacteriales</taxon>
        <taxon>Mycobacteriaceae</taxon>
        <taxon>Mycolicibacterium</taxon>
    </lineage>
</organism>
<accession>A0A6N4WAV2</accession>
<keyword evidence="1" id="KW-0472">Membrane</keyword>
<sequence length="305" mass="32161">MFRWGRRRSAGSAPATCPYCQEPLDSDGSCARCGAATPAAPPTGWRPDPTARFEGRYYVTGRPTNRVRNGRAESTDPVGGRMLPGYVEVPTSRSGIRSTWLATGATTLILVMVGAVEWVLWSESHRPPPAPEVGYLDALKGADLMSQFNSEANAIAHGRAVCRQLEQGGPQQGLPADKIAVDAFCPQFNTGFRILESATVPGVFVLTDSMGADAISTDGGHCSGANGYADVGASTAVTVKNGTGQILATTQLGPGKGTTASCTFSFSFTITEGQDRYVVSVGRRGEFSYSFGQLRAQGVQIHLGM</sequence>
<dbReference type="RefSeq" id="WP_163804542.1">
    <property type="nucleotide sequence ID" value="NZ_AP022620.1"/>
</dbReference>
<name>A0A6N4WAV2_9MYCO</name>
<dbReference type="AlphaFoldDB" id="A0A6N4WAV2"/>
<evidence type="ECO:0008006" key="4">
    <source>
        <dbReference type="Google" id="ProtNLM"/>
    </source>
</evidence>
<feature type="transmembrane region" description="Helical" evidence="1">
    <location>
        <begin position="100"/>
        <end position="121"/>
    </location>
</feature>
<dbReference type="EMBL" id="AP022620">
    <property type="protein sequence ID" value="BBZ77192.1"/>
    <property type="molecule type" value="Genomic_DNA"/>
</dbReference>
<keyword evidence="1" id="KW-0812">Transmembrane</keyword>
<keyword evidence="3" id="KW-1185">Reference proteome</keyword>
<proteinExistence type="predicted"/>
<keyword evidence="1" id="KW-1133">Transmembrane helix</keyword>
<evidence type="ECO:0000313" key="3">
    <source>
        <dbReference type="Proteomes" id="UP000467249"/>
    </source>
</evidence>
<gene>
    <name evidence="2" type="ORF">MANY_25290</name>
</gene>
<dbReference type="KEGG" id="many:MANY_25290"/>
<protein>
    <recommendedName>
        <fullName evidence="4">DUF732 domain-containing protein</fullName>
    </recommendedName>
</protein>